<comment type="caution">
    <text evidence="2">The sequence shown here is derived from an EMBL/GenBank/DDBJ whole genome shotgun (WGS) entry which is preliminary data.</text>
</comment>
<dbReference type="InParanoid" id="A0A066W9J2"/>
<organism evidence="2 3">
    <name type="scientific">Tilletiaria anomala (strain ATCC 24038 / CBS 436.72 / UBC 951)</name>
    <dbReference type="NCBI Taxonomy" id="1037660"/>
    <lineage>
        <taxon>Eukaryota</taxon>
        <taxon>Fungi</taxon>
        <taxon>Dikarya</taxon>
        <taxon>Basidiomycota</taxon>
        <taxon>Ustilaginomycotina</taxon>
        <taxon>Exobasidiomycetes</taxon>
        <taxon>Georgefischeriales</taxon>
        <taxon>Tilletiariaceae</taxon>
        <taxon>Tilletiaria</taxon>
    </lineage>
</organism>
<evidence type="ECO:0000313" key="3">
    <source>
        <dbReference type="Proteomes" id="UP000027361"/>
    </source>
</evidence>
<gene>
    <name evidence="2" type="ORF">K437DRAFT_79760</name>
</gene>
<dbReference type="Proteomes" id="UP000027361">
    <property type="component" value="Unassembled WGS sequence"/>
</dbReference>
<reference evidence="2 3" key="1">
    <citation type="submission" date="2014-05" db="EMBL/GenBank/DDBJ databases">
        <title>Draft genome sequence of a rare smut relative, Tilletiaria anomala UBC 951.</title>
        <authorList>
            <consortium name="DOE Joint Genome Institute"/>
            <person name="Toome M."/>
            <person name="Kuo A."/>
            <person name="Henrissat B."/>
            <person name="Lipzen A."/>
            <person name="Tritt A."/>
            <person name="Yoshinaga Y."/>
            <person name="Zane M."/>
            <person name="Barry K."/>
            <person name="Grigoriev I.V."/>
            <person name="Spatafora J.W."/>
            <person name="Aimea M.C."/>
        </authorList>
    </citation>
    <scope>NUCLEOTIDE SEQUENCE [LARGE SCALE GENOMIC DNA]</scope>
    <source>
        <strain evidence="2 3">UBC 951</strain>
    </source>
</reference>
<dbReference type="GeneID" id="25267824"/>
<keyword evidence="3" id="KW-1185">Reference proteome</keyword>
<accession>A0A066W9J2</accession>
<protein>
    <submittedName>
        <fullName evidence="2">Uncharacterized protein</fullName>
    </submittedName>
</protein>
<dbReference type="RefSeq" id="XP_013244306.1">
    <property type="nucleotide sequence ID" value="XM_013388852.1"/>
</dbReference>
<dbReference type="EMBL" id="JMSN01000022">
    <property type="protein sequence ID" value="KDN49223.1"/>
    <property type="molecule type" value="Genomic_DNA"/>
</dbReference>
<name>A0A066W9J2_TILAU</name>
<sequence>MLSSYKSDSSEYIHDRRSRSPPTHSDAIGKEVHVKCIDRDMRPNIHSKLIYDPSSNTTKHRKTFLPARPTALRPLHVGLRVVRYTLYLEAAGGLAGLQALTRLCAFLGSVTWKEGAIRQLAYTLEGRGWPRDSAIRDERFRITVPSDAELE</sequence>
<evidence type="ECO:0000313" key="2">
    <source>
        <dbReference type="EMBL" id="KDN49223.1"/>
    </source>
</evidence>
<feature type="region of interest" description="Disordered" evidence="1">
    <location>
        <begin position="1"/>
        <end position="26"/>
    </location>
</feature>
<evidence type="ECO:0000256" key="1">
    <source>
        <dbReference type="SAM" id="MobiDB-lite"/>
    </source>
</evidence>
<proteinExistence type="predicted"/>
<dbReference type="HOGENOM" id="CLU_1732756_0_0_1"/>
<dbReference type="AlphaFoldDB" id="A0A066W9J2"/>